<evidence type="ECO:0000313" key="3">
    <source>
        <dbReference type="Proteomes" id="UP000471293"/>
    </source>
</evidence>
<accession>A0A6N9U171</accession>
<gene>
    <name evidence="2" type="ORF">G3I29_08780</name>
</gene>
<dbReference type="EMBL" id="JAAGLQ010000179">
    <property type="protein sequence ID" value="NEA15626.1"/>
    <property type="molecule type" value="Genomic_DNA"/>
</dbReference>
<dbReference type="RefSeq" id="WP_164343658.1">
    <property type="nucleotide sequence ID" value="NZ_JAAGLQ010000179.1"/>
</dbReference>
<evidence type="ECO:0000313" key="2">
    <source>
        <dbReference type="EMBL" id="NEA15626.1"/>
    </source>
</evidence>
<sequence>MTTTRRSLGTGPAPASADNPGLSPGEAGAPPRAGLAAQRLPTIPAAADEVVLARPAGRRALGTGPGAGL</sequence>
<proteinExistence type="predicted"/>
<dbReference type="Proteomes" id="UP000471293">
    <property type="component" value="Unassembled WGS sequence"/>
</dbReference>
<organism evidence="2 3">
    <name type="scientific">Streptomyces halstedii</name>
    <dbReference type="NCBI Taxonomy" id="1944"/>
    <lineage>
        <taxon>Bacteria</taxon>
        <taxon>Bacillati</taxon>
        <taxon>Actinomycetota</taxon>
        <taxon>Actinomycetes</taxon>
        <taxon>Kitasatosporales</taxon>
        <taxon>Streptomycetaceae</taxon>
        <taxon>Streptomyces</taxon>
    </lineage>
</organism>
<feature type="region of interest" description="Disordered" evidence="1">
    <location>
        <begin position="1"/>
        <end position="34"/>
    </location>
</feature>
<name>A0A6N9U171_STRHA</name>
<dbReference type="AlphaFoldDB" id="A0A6N9U171"/>
<reference evidence="2 3" key="1">
    <citation type="submission" date="2020-01" db="EMBL/GenBank/DDBJ databases">
        <title>Insect and environment-associated Actinomycetes.</title>
        <authorList>
            <person name="Currrie C."/>
            <person name="Chevrette M."/>
            <person name="Carlson C."/>
            <person name="Stubbendieck R."/>
            <person name="Wendt-Pienkowski E."/>
        </authorList>
    </citation>
    <scope>NUCLEOTIDE SEQUENCE [LARGE SCALE GENOMIC DNA]</scope>
    <source>
        <strain evidence="2 3">SID11342</strain>
    </source>
</reference>
<comment type="caution">
    <text evidence="2">The sequence shown here is derived from an EMBL/GenBank/DDBJ whole genome shotgun (WGS) entry which is preliminary data.</text>
</comment>
<evidence type="ECO:0000256" key="1">
    <source>
        <dbReference type="SAM" id="MobiDB-lite"/>
    </source>
</evidence>
<protein>
    <submittedName>
        <fullName evidence="2">Uncharacterized protein</fullName>
    </submittedName>
</protein>